<comment type="caution">
    <text evidence="8">The sequence shown here is derived from an EMBL/GenBank/DDBJ whole genome shotgun (WGS) entry which is preliminary data.</text>
</comment>
<gene>
    <name evidence="8" type="ORF">IV203_016126</name>
</gene>
<keyword evidence="3" id="KW-0677">Repeat</keyword>
<dbReference type="PANTHER" id="PTHR45667">
    <property type="entry name" value="S-ADENOSYLMETHIONINE MITOCHONDRIAL CARRIER PROTEIN"/>
    <property type="match status" value="1"/>
</dbReference>
<keyword evidence="5 6" id="KW-0812">Transmembrane</keyword>
<evidence type="ECO:0000256" key="3">
    <source>
        <dbReference type="ARBA" id="ARBA00022737"/>
    </source>
</evidence>
<accession>A0A9K3KQ40</accession>
<dbReference type="PROSITE" id="PS50920">
    <property type="entry name" value="SOLCAR"/>
    <property type="match status" value="3"/>
</dbReference>
<dbReference type="InterPro" id="IPR018108">
    <property type="entry name" value="MCP_transmembrane"/>
</dbReference>
<keyword evidence="2 6" id="KW-0813">Transport</keyword>
<feature type="transmembrane region" description="Helical" evidence="7">
    <location>
        <begin position="49"/>
        <end position="76"/>
    </location>
</feature>
<reference evidence="8" key="2">
    <citation type="submission" date="2021-04" db="EMBL/GenBank/DDBJ databases">
        <authorList>
            <person name="Podell S."/>
        </authorList>
    </citation>
    <scope>NUCLEOTIDE SEQUENCE</scope>
    <source>
        <strain evidence="8">Hildebrandi</strain>
    </source>
</reference>
<sequence>MSLLQIALAEAAAGATAGVIADSVLYAIDSAKVRQQSEPVKSSGSGIRILFRGMVPTILLGSVPVFGTFFLLYAPLREIVHHSQCDSMFPLASAVCAIPATLVGIPSDVIKKRLVLGVDHNVMAAVHHVTIERGWRGLFAGFQVNLIRDIPFAAVKVGLYETFASYYKILNGQSKMDPIAPQGAAICGVLSGVSCSILTCPLDCINTRIKDGSTTSTSIVEVGKQIVTKHGVSALYRGVVMRSIVLGTGSSIFWPIQRSTAHWLQSDYQEDPTFHDRLGRGFLKKKEIFAYFQDE</sequence>
<feature type="repeat" description="Solcar" evidence="5">
    <location>
        <begin position="179"/>
        <end position="263"/>
    </location>
</feature>
<keyword evidence="9" id="KW-1185">Reference proteome</keyword>
<reference evidence="8" key="1">
    <citation type="journal article" date="2021" name="Sci. Rep.">
        <title>Diploid genomic architecture of Nitzschia inconspicua, an elite biomass production diatom.</title>
        <authorList>
            <person name="Oliver A."/>
            <person name="Podell S."/>
            <person name="Pinowska A."/>
            <person name="Traller J.C."/>
            <person name="Smith S.R."/>
            <person name="McClure R."/>
            <person name="Beliaev A."/>
            <person name="Bohutskyi P."/>
            <person name="Hill E.A."/>
            <person name="Rabines A."/>
            <person name="Zheng H."/>
            <person name="Allen L.Z."/>
            <person name="Kuo A."/>
            <person name="Grigoriev I.V."/>
            <person name="Allen A.E."/>
            <person name="Hazlebeck D."/>
            <person name="Allen E.E."/>
        </authorList>
    </citation>
    <scope>NUCLEOTIDE SEQUENCE</scope>
    <source>
        <strain evidence="8">Hildebrandi</strain>
    </source>
</reference>
<evidence type="ECO:0000256" key="2">
    <source>
        <dbReference type="ARBA" id="ARBA00022448"/>
    </source>
</evidence>
<feature type="transmembrane region" description="Helical" evidence="7">
    <location>
        <begin position="6"/>
        <end position="28"/>
    </location>
</feature>
<keyword evidence="4 7" id="KW-1133">Transmembrane helix</keyword>
<protein>
    <submittedName>
        <fullName evidence="8">Mitochondrial carrier protein</fullName>
    </submittedName>
</protein>
<evidence type="ECO:0000313" key="8">
    <source>
        <dbReference type="EMBL" id="KAG7347421.1"/>
    </source>
</evidence>
<dbReference type="GO" id="GO:0016020">
    <property type="term" value="C:membrane"/>
    <property type="evidence" value="ECO:0007669"/>
    <property type="project" value="UniProtKB-UniRule"/>
</dbReference>
<evidence type="ECO:0000313" key="9">
    <source>
        <dbReference type="Proteomes" id="UP000693970"/>
    </source>
</evidence>
<feature type="repeat" description="Solcar" evidence="5">
    <location>
        <begin position="84"/>
        <end position="166"/>
    </location>
</feature>
<dbReference type="Pfam" id="PF00153">
    <property type="entry name" value="Mito_carr"/>
    <property type="match status" value="3"/>
</dbReference>
<evidence type="ECO:0000256" key="1">
    <source>
        <dbReference type="ARBA" id="ARBA00006375"/>
    </source>
</evidence>
<comment type="similarity">
    <text evidence="1 6">Belongs to the mitochondrial carrier (TC 2.A.29) family.</text>
</comment>
<evidence type="ECO:0000256" key="4">
    <source>
        <dbReference type="ARBA" id="ARBA00022989"/>
    </source>
</evidence>
<proteinExistence type="inferred from homology"/>
<evidence type="ECO:0000256" key="7">
    <source>
        <dbReference type="SAM" id="Phobius"/>
    </source>
</evidence>
<dbReference type="EMBL" id="JAGRRH010000020">
    <property type="protein sequence ID" value="KAG7347421.1"/>
    <property type="molecule type" value="Genomic_DNA"/>
</dbReference>
<evidence type="ECO:0000256" key="6">
    <source>
        <dbReference type="RuleBase" id="RU000488"/>
    </source>
</evidence>
<dbReference type="AlphaFoldDB" id="A0A9K3KQ40"/>
<dbReference type="Proteomes" id="UP000693970">
    <property type="component" value="Unassembled WGS sequence"/>
</dbReference>
<keyword evidence="5 7" id="KW-0472">Membrane</keyword>
<feature type="repeat" description="Solcar" evidence="5">
    <location>
        <begin position="5"/>
        <end position="79"/>
    </location>
</feature>
<dbReference type="OrthoDB" id="1924968at2759"/>
<organism evidence="8 9">
    <name type="scientific">Nitzschia inconspicua</name>
    <dbReference type="NCBI Taxonomy" id="303405"/>
    <lineage>
        <taxon>Eukaryota</taxon>
        <taxon>Sar</taxon>
        <taxon>Stramenopiles</taxon>
        <taxon>Ochrophyta</taxon>
        <taxon>Bacillariophyta</taxon>
        <taxon>Bacillariophyceae</taxon>
        <taxon>Bacillariophycidae</taxon>
        <taxon>Bacillariales</taxon>
        <taxon>Bacillariaceae</taxon>
        <taxon>Nitzschia</taxon>
    </lineage>
</organism>
<name>A0A9K3KQ40_9STRA</name>
<evidence type="ECO:0000256" key="5">
    <source>
        <dbReference type="PROSITE-ProRule" id="PRU00282"/>
    </source>
</evidence>